<accession>A0A382D8S4</accession>
<name>A0A382D8S4_9ZZZZ</name>
<sequence length="62" mass="7182">MKNKINILIIGIVYLATLFADDIRYLDEVFESVVKTEDVVYGNAPDLPFWFWVESNTVDIDL</sequence>
<organism evidence="1">
    <name type="scientific">marine metagenome</name>
    <dbReference type="NCBI Taxonomy" id="408172"/>
    <lineage>
        <taxon>unclassified sequences</taxon>
        <taxon>metagenomes</taxon>
        <taxon>ecological metagenomes</taxon>
    </lineage>
</organism>
<dbReference type="EMBL" id="UINC01038187">
    <property type="protein sequence ID" value="SVB34830.1"/>
    <property type="molecule type" value="Genomic_DNA"/>
</dbReference>
<reference evidence="1" key="1">
    <citation type="submission" date="2018-05" db="EMBL/GenBank/DDBJ databases">
        <authorList>
            <person name="Lanie J.A."/>
            <person name="Ng W.-L."/>
            <person name="Kazmierczak K.M."/>
            <person name="Andrzejewski T.M."/>
            <person name="Davidsen T.M."/>
            <person name="Wayne K.J."/>
            <person name="Tettelin H."/>
            <person name="Glass J.I."/>
            <person name="Rusch D."/>
            <person name="Podicherti R."/>
            <person name="Tsui H.-C.T."/>
            <person name="Winkler M.E."/>
        </authorList>
    </citation>
    <scope>NUCLEOTIDE SEQUENCE</scope>
</reference>
<protein>
    <submittedName>
        <fullName evidence="1">Uncharacterized protein</fullName>
    </submittedName>
</protein>
<evidence type="ECO:0000313" key="1">
    <source>
        <dbReference type="EMBL" id="SVB34830.1"/>
    </source>
</evidence>
<proteinExistence type="predicted"/>
<dbReference type="AlphaFoldDB" id="A0A382D8S4"/>
<gene>
    <name evidence="1" type="ORF">METZ01_LOCUS187684</name>
</gene>
<feature type="non-terminal residue" evidence="1">
    <location>
        <position position="62"/>
    </location>
</feature>